<dbReference type="InterPro" id="IPR000064">
    <property type="entry name" value="NLP_P60_dom"/>
</dbReference>
<dbReference type="HOGENOM" id="CLU_028171_1_0_0"/>
<dbReference type="GO" id="GO:0008234">
    <property type="term" value="F:cysteine-type peptidase activity"/>
    <property type="evidence" value="ECO:0007669"/>
    <property type="project" value="UniProtKB-KW"/>
</dbReference>
<evidence type="ECO:0000259" key="7">
    <source>
        <dbReference type="Pfam" id="PF12913"/>
    </source>
</evidence>
<dbReference type="InterPro" id="IPR025606">
    <property type="entry name" value="NLPC/P60_N_dom"/>
</dbReference>
<feature type="domain" description="NLPC/P60 N-terminal" evidence="6">
    <location>
        <begin position="34"/>
        <end position="102"/>
    </location>
</feature>
<dbReference type="Pfam" id="PF00877">
    <property type="entry name" value="NLPC_P60"/>
    <property type="match status" value="1"/>
</dbReference>
<dbReference type="AlphaFoldDB" id="H0UNK6"/>
<organism evidence="8 9">
    <name type="scientific">Thermanaerovibrio velox DSM 12556</name>
    <dbReference type="NCBI Taxonomy" id="926567"/>
    <lineage>
        <taxon>Bacteria</taxon>
        <taxon>Thermotogati</taxon>
        <taxon>Synergistota</taxon>
        <taxon>Synergistia</taxon>
        <taxon>Synergistales</taxon>
        <taxon>Synergistaceae</taxon>
        <taxon>Thermanaerovibrio</taxon>
    </lineage>
</organism>
<keyword evidence="2" id="KW-0645">Protease</keyword>
<dbReference type="RefSeq" id="WP_006583915.1">
    <property type="nucleotide sequence ID" value="NZ_CM001377.1"/>
</dbReference>
<gene>
    <name evidence="8" type="ORF">TheveDRAFT_1301</name>
</gene>
<evidence type="ECO:0000256" key="1">
    <source>
        <dbReference type="ARBA" id="ARBA00007074"/>
    </source>
</evidence>
<evidence type="ECO:0000256" key="3">
    <source>
        <dbReference type="ARBA" id="ARBA00022801"/>
    </source>
</evidence>
<reference evidence="8 9" key="1">
    <citation type="submission" date="2011-10" db="EMBL/GenBank/DDBJ databases">
        <title>The Noncontiguous Finished genome of Thermanaerovibrio velox DSM 12556.</title>
        <authorList>
            <consortium name="US DOE Joint Genome Institute (JGI-PGF)"/>
            <person name="Lucas S."/>
            <person name="Copeland A."/>
            <person name="Lapidus A."/>
            <person name="Glavina del Rio T."/>
            <person name="Dalin E."/>
            <person name="Tice H."/>
            <person name="Bruce D."/>
            <person name="Goodwin L."/>
            <person name="Pitluck S."/>
            <person name="Peters L."/>
            <person name="Mikhailova N."/>
            <person name="Teshima H."/>
            <person name="Kyrpides N."/>
            <person name="Mavromatis K."/>
            <person name="Ivanova N."/>
            <person name="Markowitz V."/>
            <person name="Cheng J.-F."/>
            <person name="Hugenholtz P."/>
            <person name="Woyke T."/>
            <person name="Wu D."/>
            <person name="Spring S."/>
            <person name="Brambilla E.-M."/>
            <person name="Klenk H.-P."/>
            <person name="Eisen J.A."/>
        </authorList>
    </citation>
    <scope>NUCLEOTIDE SEQUENCE [LARGE SCALE GENOMIC DNA]</scope>
    <source>
        <strain evidence="8 9">DSM 12556</strain>
    </source>
</reference>
<dbReference type="Gene3D" id="3.90.1720.10">
    <property type="entry name" value="endopeptidase domain like (from Nostoc punctiforme)"/>
    <property type="match status" value="1"/>
</dbReference>
<feature type="domain" description="NlpC/P60" evidence="5">
    <location>
        <begin position="278"/>
        <end position="366"/>
    </location>
</feature>
<comment type="similarity">
    <text evidence="1">Belongs to the peptidase C40 family.</text>
</comment>
<dbReference type="InterPro" id="IPR027017">
    <property type="entry name" value="P60_peptidase_YkfC"/>
</dbReference>
<dbReference type="EMBL" id="CM001377">
    <property type="protein sequence ID" value="EHM10421.1"/>
    <property type="molecule type" value="Genomic_DNA"/>
</dbReference>
<evidence type="ECO:0000259" key="5">
    <source>
        <dbReference type="Pfam" id="PF00877"/>
    </source>
</evidence>
<dbReference type="Pfam" id="PF12913">
    <property type="entry name" value="SH3_6"/>
    <property type="match status" value="1"/>
</dbReference>
<name>H0UNK6_9BACT</name>
<dbReference type="Pfam" id="PF12912">
    <property type="entry name" value="N_NLPC_P60"/>
    <property type="match status" value="1"/>
</dbReference>
<evidence type="ECO:0000256" key="2">
    <source>
        <dbReference type="ARBA" id="ARBA00022670"/>
    </source>
</evidence>
<protein>
    <submittedName>
        <fullName evidence="8">Cell wall-associated hydrolase, invasion-associated protein</fullName>
    </submittedName>
</protein>
<dbReference type="InterPro" id="IPR038765">
    <property type="entry name" value="Papain-like_cys_pep_sf"/>
</dbReference>
<accession>H0UNK6</accession>
<evidence type="ECO:0000313" key="8">
    <source>
        <dbReference type="EMBL" id="EHM10421.1"/>
    </source>
</evidence>
<keyword evidence="3 8" id="KW-0378">Hydrolase</keyword>
<dbReference type="InterPro" id="IPR039439">
    <property type="entry name" value="SH3b1_dom"/>
</dbReference>
<dbReference type="SUPFAM" id="SSF54001">
    <property type="entry name" value="Cysteine proteinases"/>
    <property type="match status" value="1"/>
</dbReference>
<evidence type="ECO:0000259" key="6">
    <source>
        <dbReference type="Pfam" id="PF12912"/>
    </source>
</evidence>
<evidence type="ECO:0000313" key="9">
    <source>
        <dbReference type="Proteomes" id="UP000005730"/>
    </source>
</evidence>
<feature type="domain" description="SH3b1" evidence="7">
    <location>
        <begin position="128"/>
        <end position="178"/>
    </location>
</feature>
<keyword evidence="4" id="KW-0788">Thiol protease</keyword>
<dbReference type="STRING" id="926567.TheveDRAFT_1301"/>
<dbReference type="GO" id="GO:0006508">
    <property type="term" value="P:proteolysis"/>
    <property type="evidence" value="ECO:0007669"/>
    <property type="project" value="UniProtKB-KW"/>
</dbReference>
<proteinExistence type="inferred from homology"/>
<dbReference type="PIRSF" id="PIRSF019015">
    <property type="entry name" value="P60_peptidase_YkfC"/>
    <property type="match status" value="1"/>
</dbReference>
<evidence type="ECO:0000256" key="4">
    <source>
        <dbReference type="ARBA" id="ARBA00022807"/>
    </source>
</evidence>
<dbReference type="eggNOG" id="COG0791">
    <property type="taxonomic scope" value="Bacteria"/>
</dbReference>
<sequence length="410" mass="44886">MSQPQSRSLIHLIGVLALVLLLHPGRANADGVATRVIPDELQAALAEQFKARYFMPWSSKASSLNPKGEFQSWYRNILDSPLVGSNLLIADRSRKEAWVSLASQASEARTPGMALKRSDLRVLPTREPLFEPPGGSKTSFPFDRLQNGTVNPMEPLLVTAKVQGWLLVVTPWASGWLEEDSVALLDQDTVERIQGASLGVITKDGSSLAYQSGISAFTGDIGTLIPIDEDGAPLLPLWNPHEGRLELVKGRKSDSISPFPVPATSEALEALAKSFLHQPYGWGGLYGNRDCSSTTRDALIPFGIWLPRNSHGQGGMAGLDLSRLPRREKARLIVDRGIPFLSILYMRGHVMLYAGHQNGNPLVLHNLWSLKVNGREEVFGRCVLTDLNLGDVPLIDRVTRLVMPVESKGL</sequence>
<dbReference type="Proteomes" id="UP000005730">
    <property type="component" value="Chromosome"/>
</dbReference>
<keyword evidence="9" id="KW-1185">Reference proteome</keyword>